<dbReference type="InterPro" id="IPR029058">
    <property type="entry name" value="AB_hydrolase_fold"/>
</dbReference>
<dbReference type="InterPro" id="IPR002018">
    <property type="entry name" value="CarbesteraseB"/>
</dbReference>
<comment type="similarity">
    <text evidence="1 3">Belongs to the type-B carboxylesterase/lipase family.</text>
</comment>
<dbReference type="EMBL" id="VSSS01000007">
    <property type="protein sequence ID" value="TYL99523.1"/>
    <property type="molecule type" value="Genomic_DNA"/>
</dbReference>
<dbReference type="Pfam" id="PF00135">
    <property type="entry name" value="COesterase"/>
    <property type="match status" value="1"/>
</dbReference>
<proteinExistence type="inferred from homology"/>
<feature type="signal peptide" evidence="3">
    <location>
        <begin position="1"/>
        <end position="22"/>
    </location>
</feature>
<evidence type="ECO:0000256" key="3">
    <source>
        <dbReference type="RuleBase" id="RU361235"/>
    </source>
</evidence>
<comment type="caution">
    <text evidence="5">The sequence shown here is derived from an EMBL/GenBank/DDBJ whole genome shotgun (WGS) entry which is preliminary data.</text>
</comment>
<keyword evidence="6" id="KW-1185">Reference proteome</keyword>
<dbReference type="SUPFAM" id="SSF53474">
    <property type="entry name" value="alpha/beta-Hydrolases"/>
    <property type="match status" value="1"/>
</dbReference>
<dbReference type="InterPro" id="IPR019819">
    <property type="entry name" value="Carboxylesterase_B_CS"/>
</dbReference>
<accession>A0A5D3KUY0</accession>
<evidence type="ECO:0000256" key="1">
    <source>
        <dbReference type="ARBA" id="ARBA00005964"/>
    </source>
</evidence>
<keyword evidence="2 3" id="KW-0378">Hydrolase</keyword>
<sequence>MRLSRLLSIVALAGLIVSPAMAQTPDAAIAVEGGQIRGVASDVAGVTIYKAVPFAAPPVGDNRWKAPQPVVPWSGVKDSSAWPNRCTQLASANPPGTFYYNEYYWDPAKDPKDSEDCLYLNIWAPAKPVNGSLPVMVYYHGGGNRHGNNSEVEFNAAKLAAKGIIVVSAAYRLNIMGFLALPGMKEEGAGNFAILDAVAALKWVHNNIGAFGGDPGKVTIAGQSAGSRNVRSVLSTPLAKGLFQRAIMHSSPTVMAQPGKPNYVTLADKTAAAGPVFEKSFPGKSLDDLRKLPAEEFYKDPAKIDAMYAVTSNMYAVIDGHVLTTDSVDLTKEGALNGVDVIVGTVADERTALDGAPDKVMDITAFHAYWKKLLGEELYAKYAFEKLYPASNERDAYRQHLKAQADLLLEQNRIAGSLLTARNPASKVYVFYFNHPTPGRDREFYGAWHSSDLWYTFNSLRNEPGQRQWASYDFELAEQASSMWANFVKTGDPNGEGLPAWPKASRSNNGTYMSFAETSTGATSASPYLGTTAERRNALFHDYQMTFYGVSE</sequence>
<feature type="chain" id="PRO_5023144711" description="Carboxylic ester hydrolase" evidence="3">
    <location>
        <begin position="23"/>
        <end position="552"/>
    </location>
</feature>
<dbReference type="GO" id="GO:0016787">
    <property type="term" value="F:hydrolase activity"/>
    <property type="evidence" value="ECO:0007669"/>
    <property type="project" value="UniProtKB-KW"/>
</dbReference>
<dbReference type="PANTHER" id="PTHR11559">
    <property type="entry name" value="CARBOXYLESTERASE"/>
    <property type="match status" value="1"/>
</dbReference>
<dbReference type="RefSeq" id="WP_148770724.1">
    <property type="nucleotide sequence ID" value="NZ_VSSS01000007.1"/>
</dbReference>
<dbReference type="EC" id="3.1.1.-" evidence="3"/>
<keyword evidence="3" id="KW-0732">Signal</keyword>
<dbReference type="InterPro" id="IPR050309">
    <property type="entry name" value="Type-B_Carboxylest/Lipase"/>
</dbReference>
<dbReference type="InterPro" id="IPR019826">
    <property type="entry name" value="Carboxylesterase_B_AS"/>
</dbReference>
<dbReference type="OrthoDB" id="9775851at2"/>
<dbReference type="PROSITE" id="PS00122">
    <property type="entry name" value="CARBOXYLESTERASE_B_1"/>
    <property type="match status" value="1"/>
</dbReference>
<dbReference type="Gene3D" id="3.40.50.1820">
    <property type="entry name" value="alpha/beta hydrolase"/>
    <property type="match status" value="1"/>
</dbReference>
<evidence type="ECO:0000313" key="5">
    <source>
        <dbReference type="EMBL" id="TYL99523.1"/>
    </source>
</evidence>
<protein>
    <recommendedName>
        <fullName evidence="3">Carboxylic ester hydrolase</fullName>
        <ecNumber evidence="3">3.1.1.-</ecNumber>
    </recommendedName>
</protein>
<name>A0A5D3KUY0_9BRAD</name>
<dbReference type="Proteomes" id="UP000324758">
    <property type="component" value="Unassembled WGS sequence"/>
</dbReference>
<evidence type="ECO:0000256" key="2">
    <source>
        <dbReference type="ARBA" id="ARBA00022801"/>
    </source>
</evidence>
<feature type="domain" description="Carboxylesterase type B" evidence="4">
    <location>
        <begin position="27"/>
        <end position="520"/>
    </location>
</feature>
<evidence type="ECO:0000313" key="6">
    <source>
        <dbReference type="Proteomes" id="UP000324758"/>
    </source>
</evidence>
<evidence type="ECO:0000259" key="4">
    <source>
        <dbReference type="Pfam" id="PF00135"/>
    </source>
</evidence>
<dbReference type="PROSITE" id="PS00941">
    <property type="entry name" value="CARBOXYLESTERASE_B_2"/>
    <property type="match status" value="1"/>
</dbReference>
<reference evidence="5 6" key="1">
    <citation type="submission" date="2019-08" db="EMBL/GenBank/DDBJ databases">
        <title>Bradyrhizobium hipponensis sp. nov., a rhizobium isolated from a Lupinus angustifolius root nodule in Tunisia.</title>
        <authorList>
            <person name="Off K."/>
            <person name="Rejili M."/>
            <person name="Mars M."/>
            <person name="Brachmann A."/>
            <person name="Marin M."/>
        </authorList>
    </citation>
    <scope>NUCLEOTIDE SEQUENCE [LARGE SCALE GENOMIC DNA]</scope>
    <source>
        <strain evidence="5 6">CTAW71</strain>
    </source>
</reference>
<dbReference type="AlphaFoldDB" id="A0A5D3KUY0"/>
<organism evidence="5 6">
    <name type="scientific">Bradyrhizobium rifense</name>
    <dbReference type="NCBI Taxonomy" id="515499"/>
    <lineage>
        <taxon>Bacteria</taxon>
        <taxon>Pseudomonadati</taxon>
        <taxon>Pseudomonadota</taxon>
        <taxon>Alphaproteobacteria</taxon>
        <taxon>Hyphomicrobiales</taxon>
        <taxon>Nitrobacteraceae</taxon>
        <taxon>Bradyrhizobium</taxon>
    </lineage>
</organism>
<gene>
    <name evidence="5" type="ORF">FXB40_02995</name>
</gene>